<evidence type="ECO:0000256" key="5">
    <source>
        <dbReference type="ARBA" id="ARBA00022833"/>
    </source>
</evidence>
<dbReference type="HAMAP" id="MF_00972">
    <property type="entry name" value="tRNA_aden_deaminase"/>
    <property type="match status" value="1"/>
</dbReference>
<organism evidence="9 10">
    <name type="scientific">Pectinatus haikarae</name>
    <dbReference type="NCBI Taxonomy" id="349096"/>
    <lineage>
        <taxon>Bacteria</taxon>
        <taxon>Bacillati</taxon>
        <taxon>Bacillota</taxon>
        <taxon>Negativicutes</taxon>
        <taxon>Selenomonadales</taxon>
        <taxon>Selenomonadaceae</taxon>
        <taxon>Pectinatus</taxon>
    </lineage>
</organism>
<dbReference type="PANTHER" id="PTHR11079">
    <property type="entry name" value="CYTOSINE DEAMINASE FAMILY MEMBER"/>
    <property type="match status" value="1"/>
</dbReference>
<comment type="catalytic activity">
    <reaction evidence="6 7">
        <text>adenosine(34) in tRNA + H2O + H(+) = inosine(34) in tRNA + NH4(+)</text>
        <dbReference type="Rhea" id="RHEA:43168"/>
        <dbReference type="Rhea" id="RHEA-COMP:10373"/>
        <dbReference type="Rhea" id="RHEA-COMP:10374"/>
        <dbReference type="ChEBI" id="CHEBI:15377"/>
        <dbReference type="ChEBI" id="CHEBI:15378"/>
        <dbReference type="ChEBI" id="CHEBI:28938"/>
        <dbReference type="ChEBI" id="CHEBI:74411"/>
        <dbReference type="ChEBI" id="CHEBI:82852"/>
        <dbReference type="EC" id="3.5.4.33"/>
    </reaction>
</comment>
<feature type="binding site" evidence="7">
    <location>
        <position position="86"/>
    </location>
    <ligand>
        <name>Zn(2+)</name>
        <dbReference type="ChEBI" id="CHEBI:29105"/>
        <note>catalytic</note>
    </ligand>
</feature>
<dbReference type="EC" id="3.5.4.33" evidence="7"/>
<keyword evidence="10" id="KW-1185">Reference proteome</keyword>
<name>A0ABT9Y871_9FIRM</name>
<dbReference type="SUPFAM" id="SSF53927">
    <property type="entry name" value="Cytidine deaminase-like"/>
    <property type="match status" value="1"/>
</dbReference>
<feature type="binding site" evidence="7">
    <location>
        <position position="89"/>
    </location>
    <ligand>
        <name>Zn(2+)</name>
        <dbReference type="ChEBI" id="CHEBI:29105"/>
        <note>catalytic</note>
    </ligand>
</feature>
<evidence type="ECO:0000256" key="2">
    <source>
        <dbReference type="ARBA" id="ARBA00022694"/>
    </source>
</evidence>
<dbReference type="EMBL" id="JAUSUE010000012">
    <property type="protein sequence ID" value="MDQ0204038.1"/>
    <property type="molecule type" value="Genomic_DNA"/>
</dbReference>
<evidence type="ECO:0000256" key="7">
    <source>
        <dbReference type="HAMAP-Rule" id="MF_00972"/>
    </source>
</evidence>
<proteinExistence type="inferred from homology"/>
<dbReference type="InterPro" id="IPR002125">
    <property type="entry name" value="CMP_dCMP_dom"/>
</dbReference>
<keyword evidence="4 7" id="KW-0378">Hydrolase</keyword>
<dbReference type="PANTHER" id="PTHR11079:SF179">
    <property type="entry name" value="TRNA(ADENINE(34)) DEAMINASE, CHLOROPLASTIC"/>
    <property type="match status" value="1"/>
</dbReference>
<evidence type="ECO:0000256" key="6">
    <source>
        <dbReference type="ARBA" id="ARBA00048045"/>
    </source>
</evidence>
<dbReference type="GO" id="GO:0052717">
    <property type="term" value="F:tRNA-specific adenosine-34 deaminase activity"/>
    <property type="evidence" value="ECO:0007669"/>
    <property type="project" value="UniProtKB-EC"/>
</dbReference>
<comment type="caution">
    <text evidence="9">The sequence shown here is derived from an EMBL/GenBank/DDBJ whole genome shotgun (WGS) entry which is preliminary data.</text>
</comment>
<keyword evidence="5 7" id="KW-0862">Zinc</keyword>
<comment type="subunit">
    <text evidence="7">Homodimer.</text>
</comment>
<accession>A0ABT9Y871</accession>
<dbReference type="CDD" id="cd01285">
    <property type="entry name" value="nucleoside_deaminase"/>
    <property type="match status" value="1"/>
</dbReference>
<evidence type="ECO:0000256" key="4">
    <source>
        <dbReference type="ARBA" id="ARBA00022801"/>
    </source>
</evidence>
<dbReference type="InterPro" id="IPR028883">
    <property type="entry name" value="tRNA_aden_deaminase"/>
</dbReference>
<feature type="active site" description="Proton donor" evidence="7">
    <location>
        <position position="58"/>
    </location>
</feature>
<dbReference type="InterPro" id="IPR016193">
    <property type="entry name" value="Cytidine_deaminase-like"/>
</dbReference>
<evidence type="ECO:0000313" key="9">
    <source>
        <dbReference type="EMBL" id="MDQ0204038.1"/>
    </source>
</evidence>
<dbReference type="RefSeq" id="WP_307224180.1">
    <property type="nucleotide sequence ID" value="NZ_CP116940.1"/>
</dbReference>
<keyword evidence="3 7" id="KW-0479">Metal-binding</keyword>
<comment type="cofactor">
    <cofactor evidence="7">
        <name>Zn(2+)</name>
        <dbReference type="ChEBI" id="CHEBI:29105"/>
    </cofactor>
    <text evidence="7">Binds 1 zinc ion per subunit.</text>
</comment>
<dbReference type="InterPro" id="IPR016192">
    <property type="entry name" value="APOBEC/CMP_deaminase_Zn-bd"/>
</dbReference>
<dbReference type="PROSITE" id="PS00903">
    <property type="entry name" value="CYT_DCMP_DEAMINASES_1"/>
    <property type="match status" value="1"/>
</dbReference>
<evidence type="ECO:0000259" key="8">
    <source>
        <dbReference type="PROSITE" id="PS51747"/>
    </source>
</evidence>
<dbReference type="PROSITE" id="PS51747">
    <property type="entry name" value="CYT_DCMP_DEAMINASES_2"/>
    <property type="match status" value="1"/>
</dbReference>
<comment type="similarity">
    <text evidence="1">Belongs to the cytidine and deoxycytidylate deaminase family. ADAT2 subfamily.</text>
</comment>
<protein>
    <recommendedName>
        <fullName evidence="7">tRNA-specific adenosine deaminase</fullName>
        <ecNumber evidence="7">3.5.4.33</ecNumber>
    </recommendedName>
</protein>
<evidence type="ECO:0000313" key="10">
    <source>
        <dbReference type="Proteomes" id="UP001239167"/>
    </source>
</evidence>
<feature type="binding site" evidence="7">
    <location>
        <position position="56"/>
    </location>
    <ligand>
        <name>Zn(2+)</name>
        <dbReference type="ChEBI" id="CHEBI:29105"/>
        <note>catalytic</note>
    </ligand>
</feature>
<evidence type="ECO:0000256" key="3">
    <source>
        <dbReference type="ARBA" id="ARBA00022723"/>
    </source>
</evidence>
<comment type="function">
    <text evidence="7">Catalyzes the deamination of adenosine to inosine at the wobble position 34 of tRNA(Arg2).</text>
</comment>
<dbReference type="Proteomes" id="UP001239167">
    <property type="component" value="Unassembled WGS sequence"/>
</dbReference>
<dbReference type="Gene3D" id="3.40.140.10">
    <property type="entry name" value="Cytidine Deaminase, domain 2"/>
    <property type="match status" value="1"/>
</dbReference>
<keyword evidence="2 7" id="KW-0819">tRNA processing</keyword>
<evidence type="ECO:0000256" key="1">
    <source>
        <dbReference type="ARBA" id="ARBA00010669"/>
    </source>
</evidence>
<feature type="domain" description="CMP/dCMP-type deaminase" evidence="8">
    <location>
        <begin position="4"/>
        <end position="114"/>
    </location>
</feature>
<dbReference type="Pfam" id="PF00383">
    <property type="entry name" value="dCMP_cyt_deam_1"/>
    <property type="match status" value="1"/>
</dbReference>
<dbReference type="NCBIfam" id="NF008113">
    <property type="entry name" value="PRK10860.1"/>
    <property type="match status" value="1"/>
</dbReference>
<sequence>MPRSVDQKMMKLALSEADKAFFSDEVPVGAVIVDDKGQIIASAHNEQEHSKDATGHAEVTAIRIACAKLSCRRLVNMTLYVTLEPCPMCAGAILLSHIGRLVYGAPDSRMGAVESIFSVLSHPAIKNNIEIRGGVLEDECKLILRKFFAVKRTGYKSREPFSL</sequence>
<reference evidence="9 10" key="1">
    <citation type="submission" date="2023-07" db="EMBL/GenBank/DDBJ databases">
        <title>Genomic Encyclopedia of Type Strains, Phase IV (KMG-IV): sequencing the most valuable type-strain genomes for metagenomic binning, comparative biology and taxonomic classification.</title>
        <authorList>
            <person name="Goeker M."/>
        </authorList>
    </citation>
    <scope>NUCLEOTIDE SEQUENCE [LARGE SCALE GENOMIC DNA]</scope>
    <source>
        <strain evidence="9 10">DSM 16980</strain>
    </source>
</reference>
<gene>
    <name evidence="7" type="primary">tadA</name>
    <name evidence="9" type="ORF">J2S01_001760</name>
</gene>